<evidence type="ECO:0000313" key="2">
    <source>
        <dbReference type="Proteomes" id="UP000297535"/>
    </source>
</evidence>
<reference evidence="1 2" key="1">
    <citation type="submission" date="2019-04" db="EMBL/GenBank/DDBJ databases">
        <authorList>
            <person name="Feng G."/>
            <person name="Zhu H."/>
        </authorList>
    </citation>
    <scope>NUCLEOTIDE SEQUENCE [LARGE SCALE GENOMIC DNA]</scope>
    <source>
        <strain evidence="1 2">6HR-1</strain>
    </source>
</reference>
<accession>A0A4Z0NNX2</accession>
<dbReference type="RefSeq" id="WP_135416795.1">
    <property type="nucleotide sequence ID" value="NZ_SRLB01000013.1"/>
</dbReference>
<evidence type="ECO:0000313" key="1">
    <source>
        <dbReference type="EMBL" id="TGD97724.1"/>
    </source>
</evidence>
<dbReference type="Proteomes" id="UP000297535">
    <property type="component" value="Unassembled WGS sequence"/>
</dbReference>
<protein>
    <submittedName>
        <fullName evidence="1">Uncharacterized protein</fullName>
    </submittedName>
</protein>
<dbReference type="EMBL" id="SRLB01000013">
    <property type="protein sequence ID" value="TGD97724.1"/>
    <property type="molecule type" value="Genomic_DNA"/>
</dbReference>
<sequence>MNRYGTPRWMRDGRRSNGMMRRTRELERSLSQALKAAKLDAFESEIVWRIVTEAIKTENGCEFEQIMRTPVKSSRRRLRSLVLITHDLNGCMSQLRLSVEGDGEAVLEWQWPANDQVLWSHDKGRRTVTETAEARDPCRKPASLDSILPICSGVAINVAGIPMIIAPDSPKNADALTIVVREPPVDQCRERRVTGDLAFHDDADRRSGLADAFTAILMHAEAVRRRSATDDEEAAEIARSSEQIIFAARRAWNLLES</sequence>
<dbReference type="AlphaFoldDB" id="A0A4Z0NNX2"/>
<name>A0A4Z0NNX2_9HYPH</name>
<keyword evidence="2" id="KW-1185">Reference proteome</keyword>
<proteinExistence type="predicted"/>
<comment type="caution">
    <text evidence="1">The sequence shown here is derived from an EMBL/GenBank/DDBJ whole genome shotgun (WGS) entry which is preliminary data.</text>
</comment>
<gene>
    <name evidence="1" type="ORF">EU555_19035</name>
</gene>
<organism evidence="1 2">
    <name type="scientific">Methylobacterium nonmethylotrophicum</name>
    <dbReference type="NCBI Taxonomy" id="1141884"/>
    <lineage>
        <taxon>Bacteria</taxon>
        <taxon>Pseudomonadati</taxon>
        <taxon>Pseudomonadota</taxon>
        <taxon>Alphaproteobacteria</taxon>
        <taxon>Hyphomicrobiales</taxon>
        <taxon>Methylobacteriaceae</taxon>
        <taxon>Methylobacterium</taxon>
    </lineage>
</organism>